<dbReference type="InterPro" id="IPR015424">
    <property type="entry name" value="PyrdxlP-dep_Trfase"/>
</dbReference>
<protein>
    <submittedName>
        <fullName evidence="3">Glycine dehydrogenase [decarboxylating] (Glycine cleavage system P1 protein)</fullName>
        <ecNumber evidence="3">1.4.4.2</ecNumber>
    </submittedName>
</protein>
<name>A0A6J4UQ22_9ACTN</name>
<dbReference type="InterPro" id="IPR015422">
    <property type="entry name" value="PyrdxlP-dep_Trfase_small"/>
</dbReference>
<dbReference type="PANTHER" id="PTHR42806">
    <property type="entry name" value="GLYCINE CLEAVAGE SYSTEM P-PROTEIN"/>
    <property type="match status" value="1"/>
</dbReference>
<accession>A0A6J4UQ22</accession>
<dbReference type="GO" id="GO:0004375">
    <property type="term" value="F:glycine dehydrogenase (decarboxylating) activity"/>
    <property type="evidence" value="ECO:0007669"/>
    <property type="project" value="UniProtKB-EC"/>
</dbReference>
<evidence type="ECO:0000256" key="1">
    <source>
        <dbReference type="ARBA" id="ARBA00023002"/>
    </source>
</evidence>
<dbReference type="SUPFAM" id="SSF53383">
    <property type="entry name" value="PLP-dependent transferases"/>
    <property type="match status" value="1"/>
</dbReference>
<proteinExistence type="predicted"/>
<keyword evidence="1 3" id="KW-0560">Oxidoreductase</keyword>
<feature type="domain" description="Glycine cleavage system P-protein N-terminal" evidence="2">
    <location>
        <begin position="17"/>
        <end position="256"/>
    </location>
</feature>
<dbReference type="InterPro" id="IPR049315">
    <property type="entry name" value="GDC-P_N"/>
</dbReference>
<evidence type="ECO:0000259" key="2">
    <source>
        <dbReference type="Pfam" id="PF02347"/>
    </source>
</evidence>
<dbReference type="InterPro" id="IPR023010">
    <property type="entry name" value="GcvPA"/>
</dbReference>
<dbReference type="PANTHER" id="PTHR42806:SF1">
    <property type="entry name" value="GLYCINE DEHYDROGENASE (DECARBOXYLATING)"/>
    <property type="match status" value="1"/>
</dbReference>
<dbReference type="GO" id="GO:0009116">
    <property type="term" value="P:nucleoside metabolic process"/>
    <property type="evidence" value="ECO:0007669"/>
    <property type="project" value="InterPro"/>
</dbReference>
<gene>
    <name evidence="3" type="ORF">AVDCRST_MAG79-2885</name>
</gene>
<dbReference type="InterPro" id="IPR015421">
    <property type="entry name" value="PyrdxlP-dep_Trfase_major"/>
</dbReference>
<dbReference type="Gene3D" id="3.90.1150.10">
    <property type="entry name" value="Aspartate Aminotransferase, domain 1"/>
    <property type="match status" value="1"/>
</dbReference>
<feature type="non-terminal residue" evidence="3">
    <location>
        <position position="1"/>
    </location>
</feature>
<organism evidence="3">
    <name type="scientific">uncultured Thermoleophilia bacterium</name>
    <dbReference type="NCBI Taxonomy" id="1497501"/>
    <lineage>
        <taxon>Bacteria</taxon>
        <taxon>Bacillati</taxon>
        <taxon>Actinomycetota</taxon>
        <taxon>Thermoleophilia</taxon>
        <taxon>environmental samples</taxon>
    </lineage>
</organism>
<dbReference type="EC" id="1.4.4.2" evidence="3"/>
<dbReference type="Pfam" id="PF02347">
    <property type="entry name" value="GDC-P"/>
    <property type="match status" value="1"/>
</dbReference>
<sequence length="261" mass="27464">LQGALTDVDALRDALGDDVGCLLLQQPNFLGAVEDAPALCEAAGAAGGLAVVSADPTSLGLLEAPGAYGADICVGDGQALGNHPHYGGPSFGFFAARESLIRRMPGRIVGETTDADGRRGFVLTLQTREQHIRREKATSNICTNQALNALGGVVYLSWLGPRGIAELGTQCLSRAEYLKGRLAEVGAESAFPSPTFKEFTVRVGRSGDEVVRACRAKGVHPGYALGRDYPELDDCLLVAVTEKRSRADLDRLADVLGEVLS</sequence>
<dbReference type="EMBL" id="CADCWC010000455">
    <property type="protein sequence ID" value="CAA9553512.1"/>
    <property type="molecule type" value="Genomic_DNA"/>
</dbReference>
<reference evidence="3" key="1">
    <citation type="submission" date="2020-02" db="EMBL/GenBank/DDBJ databases">
        <authorList>
            <person name="Meier V. D."/>
        </authorList>
    </citation>
    <scope>NUCLEOTIDE SEQUENCE</scope>
    <source>
        <strain evidence="3">AVDCRST_MAG79</strain>
    </source>
</reference>
<dbReference type="AlphaFoldDB" id="A0A6J4UQ22"/>
<dbReference type="Gene3D" id="3.40.640.10">
    <property type="entry name" value="Type I PLP-dependent aspartate aminotransferase-like (Major domain)"/>
    <property type="match status" value="1"/>
</dbReference>
<evidence type="ECO:0000313" key="3">
    <source>
        <dbReference type="EMBL" id="CAA9553512.1"/>
    </source>
</evidence>